<dbReference type="AlphaFoldDB" id="X1RY85"/>
<organism evidence="1">
    <name type="scientific">marine sediment metagenome</name>
    <dbReference type="NCBI Taxonomy" id="412755"/>
    <lineage>
        <taxon>unclassified sequences</taxon>
        <taxon>metagenomes</taxon>
        <taxon>ecological metagenomes</taxon>
    </lineage>
</organism>
<gene>
    <name evidence="1" type="ORF">S12H4_12633</name>
</gene>
<comment type="caution">
    <text evidence="1">The sequence shown here is derived from an EMBL/GenBank/DDBJ whole genome shotgun (WGS) entry which is preliminary data.</text>
</comment>
<protein>
    <submittedName>
        <fullName evidence="1">Uncharacterized protein</fullName>
    </submittedName>
</protein>
<name>X1RY85_9ZZZZ</name>
<sequence>DGLPASETLEAVAGYSLLRTDLNGWIHLSTDGEQMWVEVERR</sequence>
<reference evidence="1" key="1">
    <citation type="journal article" date="2014" name="Front. Microbiol.">
        <title>High frequency of phylogenetically diverse reductive dehalogenase-homologous genes in deep subseafloor sedimentary metagenomes.</title>
        <authorList>
            <person name="Kawai M."/>
            <person name="Futagami T."/>
            <person name="Toyoda A."/>
            <person name="Takaki Y."/>
            <person name="Nishi S."/>
            <person name="Hori S."/>
            <person name="Arai W."/>
            <person name="Tsubouchi T."/>
            <person name="Morono Y."/>
            <person name="Uchiyama I."/>
            <person name="Ito T."/>
            <person name="Fujiyama A."/>
            <person name="Inagaki F."/>
            <person name="Takami H."/>
        </authorList>
    </citation>
    <scope>NUCLEOTIDE SEQUENCE</scope>
    <source>
        <strain evidence="1">Expedition CK06-06</strain>
    </source>
</reference>
<proteinExistence type="predicted"/>
<dbReference type="EMBL" id="BARW01006039">
    <property type="protein sequence ID" value="GAI85618.1"/>
    <property type="molecule type" value="Genomic_DNA"/>
</dbReference>
<feature type="non-terminal residue" evidence="1">
    <location>
        <position position="1"/>
    </location>
</feature>
<accession>X1RY85</accession>
<evidence type="ECO:0000313" key="1">
    <source>
        <dbReference type="EMBL" id="GAI85618.1"/>
    </source>
</evidence>